<reference evidence="3" key="1">
    <citation type="submission" date="2023-10" db="EMBL/GenBank/DDBJ databases">
        <authorList>
            <person name="Chen Y."/>
            <person name="Shah S."/>
            <person name="Dougan E. K."/>
            <person name="Thang M."/>
            <person name="Chan C."/>
        </authorList>
    </citation>
    <scope>NUCLEOTIDE SEQUENCE [LARGE SCALE GENOMIC DNA]</scope>
</reference>
<protein>
    <submittedName>
        <fullName evidence="3">Uncharacterized protein</fullName>
    </submittedName>
</protein>
<evidence type="ECO:0000256" key="1">
    <source>
        <dbReference type="SAM" id="MobiDB-lite"/>
    </source>
</evidence>
<accession>A0ABN9XSI0</accession>
<feature type="transmembrane region" description="Helical" evidence="2">
    <location>
        <begin position="55"/>
        <end position="77"/>
    </location>
</feature>
<keyword evidence="2" id="KW-0472">Membrane</keyword>
<keyword evidence="2" id="KW-0812">Transmembrane</keyword>
<sequence>RASPHGRAAAPRWPRRPRSPSAPWLRMARWQGSSIRPTGGGARQTRTLGEPPPRAALGALLLAVLALAAGGAAWALLACPAGAARPALLQAHAAGWEGQAALAGRAPVPSGTAAAGQGSWAELAALPQPAATGTAAAGQQSSSAPAAPAPLASAAAAAGSGGPVASTSRAASAAASRDAALSARARDELVALIDAVQNDCSREAEAVQIGAGGGFASKFQLAAGKFAAALRRGRSARFVGHWAGYSEITSCKDLLGAQVFSEKGSYACFFMPETLCSANSSSNAAVRAAAEDAVAKLKEAEAGRLFNAVEAFMFRPRPATTAEFQRLESAVGLFGGDHEDAVLIGIHERRGDKISDTYNRYYTSMEYAQVAFAAAGAVASVRQADSAVPHRGERSCVVYVASDSSQALPDLQALLGGVVAGSCRLRVVGQRASVTQRTMDSHRFDHWGENQGMAGKVGRLTAAEARQATLEVLFDIYALSLADVLVGTLTSQIGRMAAGLRRLCPGGRALALDLRLPQPGFRGGHGRRRRHTLAGGGGLGARRGRGGPTAAGPAGGPAERVGARGPRGAVRVRQSKGRRQSCSPARATLRRA</sequence>
<dbReference type="Gene3D" id="3.40.50.11350">
    <property type="match status" value="1"/>
</dbReference>
<keyword evidence="4" id="KW-1185">Reference proteome</keyword>
<dbReference type="Proteomes" id="UP001189429">
    <property type="component" value="Unassembled WGS sequence"/>
</dbReference>
<feature type="compositionally biased region" description="Low complexity" evidence="1">
    <location>
        <begin position="556"/>
        <end position="572"/>
    </location>
</feature>
<evidence type="ECO:0000256" key="2">
    <source>
        <dbReference type="SAM" id="Phobius"/>
    </source>
</evidence>
<keyword evidence="2" id="KW-1133">Transmembrane helix</keyword>
<feature type="region of interest" description="Disordered" evidence="1">
    <location>
        <begin position="1"/>
        <end position="23"/>
    </location>
</feature>
<name>A0ABN9XSI0_9DINO</name>
<feature type="compositionally biased region" description="Gly residues" evidence="1">
    <location>
        <begin position="534"/>
        <end position="555"/>
    </location>
</feature>
<evidence type="ECO:0000313" key="4">
    <source>
        <dbReference type="Proteomes" id="UP001189429"/>
    </source>
</evidence>
<feature type="non-terminal residue" evidence="3">
    <location>
        <position position="1"/>
    </location>
</feature>
<gene>
    <name evidence="3" type="ORF">PCOR1329_LOCUS78322</name>
</gene>
<evidence type="ECO:0000313" key="3">
    <source>
        <dbReference type="EMBL" id="CAK0901348.1"/>
    </source>
</evidence>
<feature type="region of interest" description="Disordered" evidence="1">
    <location>
        <begin position="520"/>
        <end position="592"/>
    </location>
</feature>
<dbReference type="EMBL" id="CAUYUJ010020914">
    <property type="protein sequence ID" value="CAK0901348.1"/>
    <property type="molecule type" value="Genomic_DNA"/>
</dbReference>
<proteinExistence type="predicted"/>
<comment type="caution">
    <text evidence="3">The sequence shown here is derived from an EMBL/GenBank/DDBJ whole genome shotgun (WGS) entry which is preliminary data.</text>
</comment>
<dbReference type="PANTHER" id="PTHR13132:SF34">
    <property type="entry name" value="O-FUCOSYLTRANSFERASE FAMILY PROTEIN"/>
    <property type="match status" value="1"/>
</dbReference>
<organism evidence="3 4">
    <name type="scientific">Prorocentrum cordatum</name>
    <dbReference type="NCBI Taxonomy" id="2364126"/>
    <lineage>
        <taxon>Eukaryota</taxon>
        <taxon>Sar</taxon>
        <taxon>Alveolata</taxon>
        <taxon>Dinophyceae</taxon>
        <taxon>Prorocentrales</taxon>
        <taxon>Prorocentraceae</taxon>
        <taxon>Prorocentrum</taxon>
    </lineage>
</organism>
<dbReference type="PANTHER" id="PTHR13132">
    <property type="entry name" value="ALPHA- 1,6 -FUCOSYLTRANSFERASE"/>
    <property type="match status" value="1"/>
</dbReference>